<evidence type="ECO:0008006" key="8">
    <source>
        <dbReference type="Google" id="ProtNLM"/>
    </source>
</evidence>
<comment type="cofactor">
    <cofactor evidence="1 5">
        <name>Mg(2+)</name>
        <dbReference type="ChEBI" id="CHEBI:18420"/>
    </cofactor>
</comment>
<name>A0A1F5G931_9BACT</name>
<dbReference type="PRINTS" id="PR00377">
    <property type="entry name" value="IMPHPHTASES"/>
</dbReference>
<evidence type="ECO:0000313" key="7">
    <source>
        <dbReference type="Proteomes" id="UP000178577"/>
    </source>
</evidence>
<sequence length="248" mass="27205">MLDVAIEAAKAAGQLAYRYFKTQPKVSYKADNSPVTRADIEAEKLTRKIVLKKFPDHGFYGEETGETQPHAPYKWVVDPIDGTQAFIRGISLWMTLVALLKDGKPIIGISYSPSTGQLFVAEKSKGTYLNGKKTRVSKIKKIDEAFLVHGGIKSFKRQEKLEGLINLTEAVKASRGWTDGGYNLLLDARADIYVSASEQIYDIAAPSILVEEAGGKFTDFDGKFSLISGNGVATNGFLHNQVLKILNS</sequence>
<feature type="binding site" evidence="5">
    <location>
        <position position="62"/>
    </location>
    <ligand>
        <name>Mg(2+)</name>
        <dbReference type="ChEBI" id="CHEBI:18420"/>
        <label>1</label>
        <note>catalytic</note>
    </ligand>
</feature>
<dbReference type="InterPro" id="IPR020550">
    <property type="entry name" value="Inositol_monophosphatase_CS"/>
</dbReference>
<dbReference type="GO" id="GO:0006020">
    <property type="term" value="P:inositol metabolic process"/>
    <property type="evidence" value="ECO:0007669"/>
    <property type="project" value="TreeGrafter"/>
</dbReference>
<feature type="binding site" evidence="5">
    <location>
        <position position="81"/>
    </location>
    <ligand>
        <name>Mg(2+)</name>
        <dbReference type="ChEBI" id="CHEBI:18420"/>
        <label>1</label>
        <note>catalytic</note>
    </ligand>
</feature>
<feature type="binding site" evidence="5">
    <location>
        <position position="202"/>
    </location>
    <ligand>
        <name>Mg(2+)</name>
        <dbReference type="ChEBI" id="CHEBI:18420"/>
        <label>1</label>
        <note>catalytic</note>
    </ligand>
</feature>
<gene>
    <name evidence="6" type="ORF">A2693_00810</name>
</gene>
<comment type="caution">
    <text evidence="6">The sequence shown here is derived from an EMBL/GenBank/DDBJ whole genome shotgun (WGS) entry which is preliminary data.</text>
</comment>
<evidence type="ECO:0000256" key="5">
    <source>
        <dbReference type="PIRSR" id="PIRSR600760-2"/>
    </source>
</evidence>
<dbReference type="GO" id="GO:0046872">
    <property type="term" value="F:metal ion binding"/>
    <property type="evidence" value="ECO:0007669"/>
    <property type="project" value="UniProtKB-KW"/>
</dbReference>
<evidence type="ECO:0000256" key="1">
    <source>
        <dbReference type="ARBA" id="ARBA00001946"/>
    </source>
</evidence>
<feature type="binding site" evidence="5">
    <location>
        <position position="78"/>
    </location>
    <ligand>
        <name>Mg(2+)</name>
        <dbReference type="ChEBI" id="CHEBI:18420"/>
        <label>1</label>
        <note>catalytic</note>
    </ligand>
</feature>
<dbReference type="FunFam" id="3.30.540.10:FF:000003">
    <property type="entry name" value="Inositol-1-monophosphatase"/>
    <property type="match status" value="1"/>
</dbReference>
<dbReference type="AlphaFoldDB" id="A0A1F5G931"/>
<dbReference type="PANTHER" id="PTHR20854:SF4">
    <property type="entry name" value="INOSITOL-1-MONOPHOSPHATASE-RELATED"/>
    <property type="match status" value="1"/>
</dbReference>
<evidence type="ECO:0000256" key="2">
    <source>
        <dbReference type="ARBA" id="ARBA00022723"/>
    </source>
</evidence>
<proteinExistence type="predicted"/>
<dbReference type="InterPro" id="IPR020583">
    <property type="entry name" value="Inositol_monoP_metal-BS"/>
</dbReference>
<dbReference type="GO" id="GO:0046854">
    <property type="term" value="P:phosphatidylinositol phosphate biosynthetic process"/>
    <property type="evidence" value="ECO:0007669"/>
    <property type="project" value="InterPro"/>
</dbReference>
<keyword evidence="2 5" id="KW-0479">Metal-binding</keyword>
<dbReference type="PROSITE" id="PS00629">
    <property type="entry name" value="IMP_1"/>
    <property type="match status" value="1"/>
</dbReference>
<dbReference type="Pfam" id="PF00459">
    <property type="entry name" value="Inositol_P"/>
    <property type="match status" value="1"/>
</dbReference>
<evidence type="ECO:0000313" key="6">
    <source>
        <dbReference type="EMBL" id="OGD88403.1"/>
    </source>
</evidence>
<accession>A0A1F5G931</accession>
<evidence type="ECO:0000256" key="4">
    <source>
        <dbReference type="ARBA" id="ARBA00022842"/>
    </source>
</evidence>
<dbReference type="Gene3D" id="3.30.540.10">
    <property type="entry name" value="Fructose-1,6-Bisphosphatase, subunit A, domain 1"/>
    <property type="match status" value="1"/>
</dbReference>
<feature type="binding site" evidence="5">
    <location>
        <position position="80"/>
    </location>
    <ligand>
        <name>Mg(2+)</name>
        <dbReference type="ChEBI" id="CHEBI:18420"/>
        <label>1</label>
        <note>catalytic</note>
    </ligand>
</feature>
<keyword evidence="4 5" id="KW-0460">Magnesium</keyword>
<evidence type="ECO:0000256" key="3">
    <source>
        <dbReference type="ARBA" id="ARBA00022801"/>
    </source>
</evidence>
<dbReference type="Proteomes" id="UP000178577">
    <property type="component" value="Unassembled WGS sequence"/>
</dbReference>
<dbReference type="SUPFAM" id="SSF56655">
    <property type="entry name" value="Carbohydrate phosphatase"/>
    <property type="match status" value="1"/>
</dbReference>
<protein>
    <recommendedName>
        <fullName evidence="8">Histidinol-phosphatase</fullName>
    </recommendedName>
</protein>
<dbReference type="GO" id="GO:0008934">
    <property type="term" value="F:inositol monophosphate 1-phosphatase activity"/>
    <property type="evidence" value="ECO:0007669"/>
    <property type="project" value="TreeGrafter"/>
</dbReference>
<dbReference type="InterPro" id="IPR000760">
    <property type="entry name" value="Inositol_monophosphatase-like"/>
</dbReference>
<dbReference type="Gene3D" id="3.40.190.80">
    <property type="match status" value="1"/>
</dbReference>
<reference evidence="6 7" key="1">
    <citation type="journal article" date="2016" name="Nat. Commun.">
        <title>Thousands of microbial genomes shed light on interconnected biogeochemical processes in an aquifer system.</title>
        <authorList>
            <person name="Anantharaman K."/>
            <person name="Brown C.T."/>
            <person name="Hug L.A."/>
            <person name="Sharon I."/>
            <person name="Castelle C.J."/>
            <person name="Probst A.J."/>
            <person name="Thomas B.C."/>
            <person name="Singh A."/>
            <person name="Wilkins M.J."/>
            <person name="Karaoz U."/>
            <person name="Brodie E.L."/>
            <person name="Williams K.H."/>
            <person name="Hubbard S.S."/>
            <person name="Banfield J.F."/>
        </authorList>
    </citation>
    <scope>NUCLEOTIDE SEQUENCE [LARGE SCALE GENOMIC DNA]</scope>
</reference>
<dbReference type="GO" id="GO:0007165">
    <property type="term" value="P:signal transduction"/>
    <property type="evidence" value="ECO:0007669"/>
    <property type="project" value="TreeGrafter"/>
</dbReference>
<dbReference type="PROSITE" id="PS00630">
    <property type="entry name" value="IMP_2"/>
    <property type="match status" value="1"/>
</dbReference>
<dbReference type="EMBL" id="MFAY01000040">
    <property type="protein sequence ID" value="OGD88403.1"/>
    <property type="molecule type" value="Genomic_DNA"/>
</dbReference>
<keyword evidence="3" id="KW-0378">Hydrolase</keyword>
<dbReference type="PANTHER" id="PTHR20854">
    <property type="entry name" value="INOSITOL MONOPHOSPHATASE"/>
    <property type="match status" value="1"/>
</dbReference>
<organism evidence="6 7">
    <name type="scientific">Candidatus Curtissbacteria bacterium RIFCSPHIGHO2_01_FULL_40_12</name>
    <dbReference type="NCBI Taxonomy" id="1797710"/>
    <lineage>
        <taxon>Bacteria</taxon>
        <taxon>Candidatus Curtissiibacteriota</taxon>
    </lineage>
</organism>